<comment type="caution">
    <text evidence="2">The sequence shown here is derived from an EMBL/GenBank/DDBJ whole genome shotgun (WGS) entry which is preliminary data.</text>
</comment>
<name>A0ABR1RP39_9PEZI</name>
<protein>
    <submittedName>
        <fullName evidence="2">Uncharacterized protein</fullName>
    </submittedName>
</protein>
<evidence type="ECO:0000256" key="1">
    <source>
        <dbReference type="SAM" id="MobiDB-lite"/>
    </source>
</evidence>
<sequence length="241" mass="27173">MTLTVEPRVVDVRTVSEFLDREGSPKVIVSSTLVPAVPQTCREARCQGLYQKHFSEVAAALLTTEAQEAGQSLPLPKQLPYFWLNLDMDVVSIGASPLRHFLPIAPRIKRLRLAPSKGASGFYFSQGRHLNAAFVNLEEIQIVCVGQQRWGWEQAKVWHSWPCGLGNLYFIDATDNRMMESAEMDVVMDESRKEYFRQIWVNDLRAAQPDESDAALDAILARAGEEEEPERSAGIYEYESP</sequence>
<reference evidence="2 3" key="1">
    <citation type="submission" date="2023-01" db="EMBL/GenBank/DDBJ databases">
        <title>Analysis of 21 Apiospora genomes using comparative genomics revels a genus with tremendous synthesis potential of carbohydrate active enzymes and secondary metabolites.</title>
        <authorList>
            <person name="Sorensen T."/>
        </authorList>
    </citation>
    <scope>NUCLEOTIDE SEQUENCE [LARGE SCALE GENOMIC DNA]</scope>
    <source>
        <strain evidence="2 3">CBS 33761</strain>
    </source>
</reference>
<keyword evidence="3" id="KW-1185">Reference proteome</keyword>
<evidence type="ECO:0000313" key="3">
    <source>
        <dbReference type="Proteomes" id="UP001444661"/>
    </source>
</evidence>
<evidence type="ECO:0000313" key="2">
    <source>
        <dbReference type="EMBL" id="KAK8016688.1"/>
    </source>
</evidence>
<dbReference type="PANTHER" id="PTHR35910:SF1">
    <property type="entry name" value="2EXR DOMAIN-CONTAINING PROTEIN"/>
    <property type="match status" value="1"/>
</dbReference>
<feature type="region of interest" description="Disordered" evidence="1">
    <location>
        <begin position="222"/>
        <end position="241"/>
    </location>
</feature>
<gene>
    <name evidence="2" type="ORF">PG993_014877</name>
</gene>
<dbReference type="Proteomes" id="UP001444661">
    <property type="component" value="Unassembled WGS sequence"/>
</dbReference>
<dbReference type="EMBL" id="JAQQWK010000014">
    <property type="protein sequence ID" value="KAK8016688.1"/>
    <property type="molecule type" value="Genomic_DNA"/>
</dbReference>
<organism evidence="2 3">
    <name type="scientific">Apiospora rasikravindrae</name>
    <dbReference type="NCBI Taxonomy" id="990691"/>
    <lineage>
        <taxon>Eukaryota</taxon>
        <taxon>Fungi</taxon>
        <taxon>Dikarya</taxon>
        <taxon>Ascomycota</taxon>
        <taxon>Pezizomycotina</taxon>
        <taxon>Sordariomycetes</taxon>
        <taxon>Xylariomycetidae</taxon>
        <taxon>Amphisphaeriales</taxon>
        <taxon>Apiosporaceae</taxon>
        <taxon>Apiospora</taxon>
    </lineage>
</organism>
<accession>A0ABR1RP39</accession>
<dbReference type="PANTHER" id="PTHR35910">
    <property type="entry name" value="2EXR DOMAIN-CONTAINING PROTEIN"/>
    <property type="match status" value="1"/>
</dbReference>
<proteinExistence type="predicted"/>